<dbReference type="PRINTS" id="PR00081">
    <property type="entry name" value="GDHRDH"/>
</dbReference>
<dbReference type="Proteomes" id="UP000194873">
    <property type="component" value="Unassembled WGS sequence"/>
</dbReference>
<protein>
    <submittedName>
        <fullName evidence="3">Short-chain dehydrogenase</fullName>
    </submittedName>
</protein>
<reference evidence="3 4" key="1">
    <citation type="submission" date="2017-01" db="EMBL/GenBank/DDBJ databases">
        <title>A new Hymenobacter.</title>
        <authorList>
            <person name="Liang Y."/>
            <person name="Feng F."/>
        </authorList>
    </citation>
    <scope>NUCLEOTIDE SEQUENCE [LARGE SCALE GENOMIC DNA]</scope>
    <source>
        <strain evidence="3">MIMBbqt21</strain>
    </source>
</reference>
<name>A0A243W9F9_9BACT</name>
<dbReference type="Pfam" id="PF00106">
    <property type="entry name" value="adh_short"/>
    <property type="match status" value="1"/>
</dbReference>
<evidence type="ECO:0000256" key="2">
    <source>
        <dbReference type="ARBA" id="ARBA00023002"/>
    </source>
</evidence>
<dbReference type="EMBL" id="MTSE01000018">
    <property type="protein sequence ID" value="OUJ71138.1"/>
    <property type="molecule type" value="Genomic_DNA"/>
</dbReference>
<gene>
    <name evidence="3" type="ORF">BXP70_22750</name>
</gene>
<accession>A0A243W9F9</accession>
<proteinExistence type="inferred from homology"/>
<dbReference type="SUPFAM" id="SSF51735">
    <property type="entry name" value="NAD(P)-binding Rossmann-fold domains"/>
    <property type="match status" value="1"/>
</dbReference>
<sequence length="265" mass="28218">MARIFITGSADGLGQLAARLLVQQGHQVVLHARSPERAREALAAVPGVETAVSGDLSTLAGMRSVANQVNQLGRFEAIIHNAGIGYREPRRGNTADGLPPVLAVNSLAPYVLTCLIQQPARLVYLSSGLHRDGDASLQDLTWEKRPWNGYQAYADSKLHDVLLAFAVARQWPDVLANALEPGWVATKMGGPGAPDSLAQAPVTQAWLAASDETAARVSGQYFYHQRLRAFHPQAADAALQDQFLASCAELTGVAFPPASSPGLPQ</sequence>
<evidence type="ECO:0000313" key="3">
    <source>
        <dbReference type="EMBL" id="OUJ71138.1"/>
    </source>
</evidence>
<dbReference type="InterPro" id="IPR036291">
    <property type="entry name" value="NAD(P)-bd_dom_sf"/>
</dbReference>
<dbReference type="PANTHER" id="PTHR24320">
    <property type="entry name" value="RETINOL DEHYDROGENASE"/>
    <property type="match status" value="1"/>
</dbReference>
<evidence type="ECO:0000256" key="1">
    <source>
        <dbReference type="ARBA" id="ARBA00006484"/>
    </source>
</evidence>
<dbReference type="PANTHER" id="PTHR24320:SF274">
    <property type="entry name" value="CHAIN DEHYDROGENASE, PUTATIVE (AFU_ORTHOLOGUE AFUA_4G00440)-RELATED"/>
    <property type="match status" value="1"/>
</dbReference>
<keyword evidence="4" id="KW-1185">Reference proteome</keyword>
<dbReference type="InterPro" id="IPR002347">
    <property type="entry name" value="SDR_fam"/>
</dbReference>
<dbReference type="GO" id="GO:0016491">
    <property type="term" value="F:oxidoreductase activity"/>
    <property type="evidence" value="ECO:0007669"/>
    <property type="project" value="UniProtKB-KW"/>
</dbReference>
<organism evidence="3 4">
    <name type="scientific">Hymenobacter crusticola</name>
    <dbReference type="NCBI Taxonomy" id="1770526"/>
    <lineage>
        <taxon>Bacteria</taxon>
        <taxon>Pseudomonadati</taxon>
        <taxon>Bacteroidota</taxon>
        <taxon>Cytophagia</taxon>
        <taxon>Cytophagales</taxon>
        <taxon>Hymenobacteraceae</taxon>
        <taxon>Hymenobacter</taxon>
    </lineage>
</organism>
<keyword evidence="2" id="KW-0560">Oxidoreductase</keyword>
<dbReference type="AlphaFoldDB" id="A0A243W9F9"/>
<evidence type="ECO:0000313" key="4">
    <source>
        <dbReference type="Proteomes" id="UP000194873"/>
    </source>
</evidence>
<dbReference type="RefSeq" id="WP_086596423.1">
    <property type="nucleotide sequence ID" value="NZ_MTSE01000018.1"/>
</dbReference>
<comment type="caution">
    <text evidence="3">The sequence shown here is derived from an EMBL/GenBank/DDBJ whole genome shotgun (WGS) entry which is preliminary data.</text>
</comment>
<comment type="similarity">
    <text evidence="1">Belongs to the short-chain dehydrogenases/reductases (SDR) family.</text>
</comment>
<dbReference type="Gene3D" id="3.40.50.720">
    <property type="entry name" value="NAD(P)-binding Rossmann-like Domain"/>
    <property type="match status" value="1"/>
</dbReference>
<dbReference type="OrthoDB" id="597510at2"/>